<sequence>MDKWLTSNPTRKLRLLRPFLRRLNLTLTTVHLPFRLLRPPFRLLPSTQTAIRSQPVFLRTSRLLPREWSTFFAAPQPPAKLFGSSPPQGTHAQACMPQDGDAQVPPFPATCKRHSAAPPLEDRSESPPGAPKKKNTSVPESARHAGTAAAVSVVGKTNITWTRQATWAVARRETEQEEDRAEDGSKGVLAATSLLLVQDKDGAFGGWGCGQGNGCQGRRVVSGGSELLFGFSF</sequence>
<keyword evidence="3" id="KW-1185">Reference proteome</keyword>
<proteinExistence type="predicted"/>
<protein>
    <submittedName>
        <fullName evidence="2">Uncharacterized protein</fullName>
    </submittedName>
</protein>
<reference evidence="2" key="1">
    <citation type="journal article" date="2023" name="Mol. Phylogenet. Evol.">
        <title>Genome-scale phylogeny and comparative genomics of the fungal order Sordariales.</title>
        <authorList>
            <person name="Hensen N."/>
            <person name="Bonometti L."/>
            <person name="Westerberg I."/>
            <person name="Brannstrom I.O."/>
            <person name="Guillou S."/>
            <person name="Cros-Aarteil S."/>
            <person name="Calhoun S."/>
            <person name="Haridas S."/>
            <person name="Kuo A."/>
            <person name="Mondo S."/>
            <person name="Pangilinan J."/>
            <person name="Riley R."/>
            <person name="LaButti K."/>
            <person name="Andreopoulos B."/>
            <person name="Lipzen A."/>
            <person name="Chen C."/>
            <person name="Yan M."/>
            <person name="Daum C."/>
            <person name="Ng V."/>
            <person name="Clum A."/>
            <person name="Steindorff A."/>
            <person name="Ohm R.A."/>
            <person name="Martin F."/>
            <person name="Silar P."/>
            <person name="Natvig D.O."/>
            <person name="Lalanne C."/>
            <person name="Gautier V."/>
            <person name="Ament-Velasquez S.L."/>
            <person name="Kruys A."/>
            <person name="Hutchinson M.I."/>
            <person name="Powell A.J."/>
            <person name="Barry K."/>
            <person name="Miller A.N."/>
            <person name="Grigoriev I.V."/>
            <person name="Debuchy R."/>
            <person name="Gladieux P."/>
            <person name="Hiltunen Thoren M."/>
            <person name="Johannesson H."/>
        </authorList>
    </citation>
    <scope>NUCLEOTIDE SEQUENCE</scope>
    <source>
        <strain evidence="2">CBS 731.68</strain>
    </source>
</reference>
<gene>
    <name evidence="2" type="ORF">N657DRAFT_195230</name>
</gene>
<evidence type="ECO:0000313" key="2">
    <source>
        <dbReference type="EMBL" id="KAK4127151.1"/>
    </source>
</evidence>
<dbReference type="RefSeq" id="XP_062650922.1">
    <property type="nucleotide sequence ID" value="XM_062786171.1"/>
</dbReference>
<accession>A0AAN6U782</accession>
<dbReference type="EMBL" id="MU853224">
    <property type="protein sequence ID" value="KAK4127151.1"/>
    <property type="molecule type" value="Genomic_DNA"/>
</dbReference>
<evidence type="ECO:0000256" key="1">
    <source>
        <dbReference type="SAM" id="MobiDB-lite"/>
    </source>
</evidence>
<dbReference type="Proteomes" id="UP001302602">
    <property type="component" value="Unassembled WGS sequence"/>
</dbReference>
<reference evidence="2" key="2">
    <citation type="submission" date="2023-05" db="EMBL/GenBank/DDBJ databases">
        <authorList>
            <consortium name="Lawrence Berkeley National Laboratory"/>
            <person name="Steindorff A."/>
            <person name="Hensen N."/>
            <person name="Bonometti L."/>
            <person name="Westerberg I."/>
            <person name="Brannstrom I.O."/>
            <person name="Guillou S."/>
            <person name="Cros-Aarteil S."/>
            <person name="Calhoun S."/>
            <person name="Haridas S."/>
            <person name="Kuo A."/>
            <person name="Mondo S."/>
            <person name="Pangilinan J."/>
            <person name="Riley R."/>
            <person name="Labutti K."/>
            <person name="Andreopoulos B."/>
            <person name="Lipzen A."/>
            <person name="Chen C."/>
            <person name="Yanf M."/>
            <person name="Daum C."/>
            <person name="Ng V."/>
            <person name="Clum A."/>
            <person name="Ohm R."/>
            <person name="Martin F."/>
            <person name="Silar P."/>
            <person name="Natvig D."/>
            <person name="Lalanne C."/>
            <person name="Gautier V."/>
            <person name="Ament-Velasquez S.L."/>
            <person name="Kruys A."/>
            <person name="Hutchinson M.I."/>
            <person name="Powell A.J."/>
            <person name="Barry K."/>
            <person name="Miller A.N."/>
            <person name="Grigoriev I.V."/>
            <person name="Debuchy R."/>
            <person name="Gladieux P."/>
            <person name="Thoren M.H."/>
            <person name="Johannesson H."/>
        </authorList>
    </citation>
    <scope>NUCLEOTIDE SEQUENCE</scope>
    <source>
        <strain evidence="2">CBS 731.68</strain>
    </source>
</reference>
<dbReference type="GeneID" id="87822937"/>
<dbReference type="AlphaFoldDB" id="A0AAN6U782"/>
<name>A0AAN6U782_9PEZI</name>
<organism evidence="2 3">
    <name type="scientific">Parathielavia appendiculata</name>
    <dbReference type="NCBI Taxonomy" id="2587402"/>
    <lineage>
        <taxon>Eukaryota</taxon>
        <taxon>Fungi</taxon>
        <taxon>Dikarya</taxon>
        <taxon>Ascomycota</taxon>
        <taxon>Pezizomycotina</taxon>
        <taxon>Sordariomycetes</taxon>
        <taxon>Sordariomycetidae</taxon>
        <taxon>Sordariales</taxon>
        <taxon>Chaetomiaceae</taxon>
        <taxon>Parathielavia</taxon>
    </lineage>
</organism>
<feature type="region of interest" description="Disordered" evidence="1">
    <location>
        <begin position="82"/>
        <end position="149"/>
    </location>
</feature>
<comment type="caution">
    <text evidence="2">The sequence shown here is derived from an EMBL/GenBank/DDBJ whole genome shotgun (WGS) entry which is preliminary data.</text>
</comment>
<evidence type="ECO:0000313" key="3">
    <source>
        <dbReference type="Proteomes" id="UP001302602"/>
    </source>
</evidence>